<reference evidence="2 3" key="1">
    <citation type="submission" date="2018-10" db="EMBL/GenBank/DDBJ databases">
        <title>Fifty Aureobasidium pullulans genomes reveal a recombining polyextremotolerant generalist.</title>
        <authorList>
            <person name="Gostincar C."/>
            <person name="Turk M."/>
            <person name="Zajc J."/>
            <person name="Gunde-Cimerman N."/>
        </authorList>
    </citation>
    <scope>NUCLEOTIDE SEQUENCE [LARGE SCALE GENOMIC DNA]</scope>
    <source>
        <strain evidence="2 3">EXF-11900</strain>
    </source>
</reference>
<sequence length="100" mass="11007">MSANKIIDVKSIKTIMKGGRRLSVEYATKTDAWNRIYLAESVKTGFVEAVENAEVPANATKAVLAEKEHPSVSDSKDHFTTAFQDTNGNHITTKHLYPAT</sequence>
<accession>A0A4S8SF84</accession>
<dbReference type="EMBL" id="QZAF01000265">
    <property type="protein sequence ID" value="THV69256.1"/>
    <property type="molecule type" value="Genomic_DNA"/>
</dbReference>
<dbReference type="Proteomes" id="UP000304951">
    <property type="component" value="Unassembled WGS sequence"/>
</dbReference>
<protein>
    <submittedName>
        <fullName evidence="2">Uncharacterized protein</fullName>
    </submittedName>
</protein>
<dbReference type="AlphaFoldDB" id="A0A4S8SF84"/>
<comment type="caution">
    <text evidence="2">The sequence shown here is derived from an EMBL/GenBank/DDBJ whole genome shotgun (WGS) entry which is preliminary data.</text>
</comment>
<name>A0A4S8SF84_AURPU</name>
<proteinExistence type="predicted"/>
<feature type="compositionally biased region" description="Basic and acidic residues" evidence="1">
    <location>
        <begin position="68"/>
        <end position="79"/>
    </location>
</feature>
<feature type="region of interest" description="Disordered" evidence="1">
    <location>
        <begin position="68"/>
        <end position="100"/>
    </location>
</feature>
<feature type="compositionally biased region" description="Polar residues" evidence="1">
    <location>
        <begin position="81"/>
        <end position="91"/>
    </location>
</feature>
<gene>
    <name evidence="2" type="ORF">D6D28_06039</name>
</gene>
<organism evidence="2 3">
    <name type="scientific">Aureobasidium pullulans</name>
    <name type="common">Black yeast</name>
    <name type="synonym">Pullularia pullulans</name>
    <dbReference type="NCBI Taxonomy" id="5580"/>
    <lineage>
        <taxon>Eukaryota</taxon>
        <taxon>Fungi</taxon>
        <taxon>Dikarya</taxon>
        <taxon>Ascomycota</taxon>
        <taxon>Pezizomycotina</taxon>
        <taxon>Dothideomycetes</taxon>
        <taxon>Dothideomycetidae</taxon>
        <taxon>Dothideales</taxon>
        <taxon>Saccotheciaceae</taxon>
        <taxon>Aureobasidium</taxon>
    </lineage>
</organism>
<evidence type="ECO:0000313" key="2">
    <source>
        <dbReference type="EMBL" id="THV69256.1"/>
    </source>
</evidence>
<evidence type="ECO:0000313" key="3">
    <source>
        <dbReference type="Proteomes" id="UP000304951"/>
    </source>
</evidence>
<evidence type="ECO:0000256" key="1">
    <source>
        <dbReference type="SAM" id="MobiDB-lite"/>
    </source>
</evidence>